<keyword evidence="1" id="KW-0472">Membrane</keyword>
<protein>
    <submittedName>
        <fullName evidence="2">Spore cortex biosynthesis protein YabQ</fullName>
    </submittedName>
</protein>
<comment type="caution">
    <text evidence="2">The sequence shown here is derived from an EMBL/GenBank/DDBJ whole genome shotgun (WGS) entry which is preliminary data.</text>
</comment>
<accession>A0A0L0W8E0</accession>
<name>A0A0L0W8E0_GOTPU</name>
<sequence length="159" mass="18707">MDTSVQKQIYIFLATLYGGIIMAFIYDLYRIFRYYSKPKKIATFIEDFIFWMIVSIVAVIILIFSSWGELRGYVFLGFISGALLYNKLLSRFIITSLVNLVNLIIKGLKKLIDTIIAPFLIMKKYLVKPYKKVKKYLRIPSIFFGNIKKYIKNIIMKKK</sequence>
<proteinExistence type="predicted"/>
<dbReference type="OrthoDB" id="1685240at2"/>
<evidence type="ECO:0000313" key="2">
    <source>
        <dbReference type="EMBL" id="KNF07814.1"/>
    </source>
</evidence>
<organism evidence="2 3">
    <name type="scientific">Gottschalkia purinilytica</name>
    <name type="common">Clostridium purinilyticum</name>
    <dbReference type="NCBI Taxonomy" id="1503"/>
    <lineage>
        <taxon>Bacteria</taxon>
        <taxon>Bacillati</taxon>
        <taxon>Bacillota</taxon>
        <taxon>Tissierellia</taxon>
        <taxon>Tissierellales</taxon>
        <taxon>Gottschalkiaceae</taxon>
        <taxon>Gottschalkia</taxon>
    </lineage>
</organism>
<dbReference type="Proteomes" id="UP000037267">
    <property type="component" value="Unassembled WGS sequence"/>
</dbReference>
<feature type="transmembrane region" description="Helical" evidence="1">
    <location>
        <begin position="49"/>
        <end position="68"/>
    </location>
</feature>
<feature type="transmembrane region" description="Helical" evidence="1">
    <location>
        <begin position="12"/>
        <end position="29"/>
    </location>
</feature>
<feature type="transmembrane region" description="Helical" evidence="1">
    <location>
        <begin position="88"/>
        <end position="105"/>
    </location>
</feature>
<keyword evidence="1" id="KW-1133">Transmembrane helix</keyword>
<dbReference type="Pfam" id="PF09578">
    <property type="entry name" value="Spore_YabQ"/>
    <property type="match status" value="1"/>
</dbReference>
<gene>
    <name evidence="2" type="primary">yabQ</name>
    <name evidence="2" type="ORF">CLPU_12c00870</name>
</gene>
<dbReference type="EMBL" id="LGSS01000012">
    <property type="protein sequence ID" value="KNF07814.1"/>
    <property type="molecule type" value="Genomic_DNA"/>
</dbReference>
<reference evidence="3" key="1">
    <citation type="submission" date="2015-07" db="EMBL/GenBank/DDBJ databases">
        <title>Draft genome sequence of the purine-degrading Gottschalkia purinilyticum DSM 1384 (formerly Clostridium purinilyticum).</title>
        <authorList>
            <person name="Poehlein A."/>
            <person name="Schiel-Bengelsdorf B."/>
            <person name="Bengelsdorf F.R."/>
            <person name="Daniel R."/>
            <person name="Duerre P."/>
        </authorList>
    </citation>
    <scope>NUCLEOTIDE SEQUENCE [LARGE SCALE GENOMIC DNA]</scope>
    <source>
        <strain evidence="3">DSM 1384</strain>
    </source>
</reference>
<keyword evidence="3" id="KW-1185">Reference proteome</keyword>
<dbReference type="NCBIfam" id="TIGR02893">
    <property type="entry name" value="spore_yabQ"/>
    <property type="match status" value="1"/>
</dbReference>
<dbReference type="InterPro" id="IPR019074">
    <property type="entry name" value="YabQ"/>
</dbReference>
<dbReference type="STRING" id="1503.CLPU_12c00870"/>
<evidence type="ECO:0000313" key="3">
    <source>
        <dbReference type="Proteomes" id="UP000037267"/>
    </source>
</evidence>
<keyword evidence="1" id="KW-0812">Transmembrane</keyword>
<evidence type="ECO:0000256" key="1">
    <source>
        <dbReference type="SAM" id="Phobius"/>
    </source>
</evidence>
<dbReference type="RefSeq" id="WP_050355937.1">
    <property type="nucleotide sequence ID" value="NZ_LGSS01000012.1"/>
</dbReference>
<dbReference type="AlphaFoldDB" id="A0A0L0W8E0"/>